<accession>A0A4Y2CZA0</accession>
<dbReference type="AlphaFoldDB" id="A0A4Y2CZA0"/>
<dbReference type="EMBL" id="BGPR01000270">
    <property type="protein sequence ID" value="GBM09429.1"/>
    <property type="molecule type" value="Genomic_DNA"/>
</dbReference>
<protein>
    <submittedName>
        <fullName evidence="1">Uncharacterized protein</fullName>
    </submittedName>
</protein>
<comment type="caution">
    <text evidence="1">The sequence shown here is derived from an EMBL/GenBank/DDBJ whole genome shotgun (WGS) entry which is preliminary data.</text>
</comment>
<keyword evidence="2" id="KW-1185">Reference proteome</keyword>
<sequence length="119" mass="13663">MKHWKCGLSFCVHQMSSSSSRGSQPLWYVSWGSKMEAFSEIKLMVHCQIASSLAQRFCWYAHPWGKRNEASNEAQIKSLSSAYQMYVLQLRGSQPGTRTSSKMENIEITAYLLRTNVIY</sequence>
<dbReference type="Proteomes" id="UP000499080">
    <property type="component" value="Unassembled WGS sequence"/>
</dbReference>
<proteinExistence type="predicted"/>
<gene>
    <name evidence="1" type="ORF">AVEN_141363_1</name>
</gene>
<name>A0A4Y2CZA0_ARAVE</name>
<reference evidence="1 2" key="1">
    <citation type="journal article" date="2019" name="Sci. Rep.">
        <title>Orb-weaving spider Araneus ventricosus genome elucidates the spidroin gene catalogue.</title>
        <authorList>
            <person name="Kono N."/>
            <person name="Nakamura H."/>
            <person name="Ohtoshi R."/>
            <person name="Moran D.A.P."/>
            <person name="Shinohara A."/>
            <person name="Yoshida Y."/>
            <person name="Fujiwara M."/>
            <person name="Mori M."/>
            <person name="Tomita M."/>
            <person name="Arakawa K."/>
        </authorList>
    </citation>
    <scope>NUCLEOTIDE SEQUENCE [LARGE SCALE GENOMIC DNA]</scope>
</reference>
<organism evidence="1 2">
    <name type="scientific">Araneus ventricosus</name>
    <name type="common">Orbweaver spider</name>
    <name type="synonym">Epeira ventricosa</name>
    <dbReference type="NCBI Taxonomy" id="182803"/>
    <lineage>
        <taxon>Eukaryota</taxon>
        <taxon>Metazoa</taxon>
        <taxon>Ecdysozoa</taxon>
        <taxon>Arthropoda</taxon>
        <taxon>Chelicerata</taxon>
        <taxon>Arachnida</taxon>
        <taxon>Araneae</taxon>
        <taxon>Araneomorphae</taxon>
        <taxon>Entelegynae</taxon>
        <taxon>Araneoidea</taxon>
        <taxon>Araneidae</taxon>
        <taxon>Araneus</taxon>
    </lineage>
</organism>
<evidence type="ECO:0000313" key="2">
    <source>
        <dbReference type="Proteomes" id="UP000499080"/>
    </source>
</evidence>
<evidence type="ECO:0000313" key="1">
    <source>
        <dbReference type="EMBL" id="GBM09429.1"/>
    </source>
</evidence>